<dbReference type="STRING" id="200991.AUC31_06365"/>
<evidence type="ECO:0000256" key="1">
    <source>
        <dbReference type="ARBA" id="ARBA00023015"/>
    </source>
</evidence>
<evidence type="ECO:0000313" key="6">
    <source>
        <dbReference type="Proteomes" id="UP000067683"/>
    </source>
</evidence>
<organism evidence="5 6">
    <name type="scientific">Planococcus rifietoensis</name>
    <dbReference type="NCBI Taxonomy" id="200991"/>
    <lineage>
        <taxon>Bacteria</taxon>
        <taxon>Bacillati</taxon>
        <taxon>Bacillota</taxon>
        <taxon>Bacilli</taxon>
        <taxon>Bacillales</taxon>
        <taxon>Caryophanaceae</taxon>
        <taxon>Planococcus</taxon>
    </lineage>
</organism>
<dbReference type="PRINTS" id="PR00038">
    <property type="entry name" value="HTHLUXR"/>
</dbReference>
<gene>
    <name evidence="5" type="ORF">AUC31_06365</name>
</gene>
<feature type="domain" description="HTH luxR-type" evidence="4">
    <location>
        <begin position="157"/>
        <end position="222"/>
    </location>
</feature>
<dbReference type="CDD" id="cd06170">
    <property type="entry name" value="LuxR_C_like"/>
    <property type="match status" value="1"/>
</dbReference>
<evidence type="ECO:0000313" key="5">
    <source>
        <dbReference type="EMBL" id="ALS74871.1"/>
    </source>
</evidence>
<keyword evidence="3" id="KW-0804">Transcription</keyword>
<dbReference type="InterPro" id="IPR036388">
    <property type="entry name" value="WH-like_DNA-bd_sf"/>
</dbReference>
<reference evidence="5" key="1">
    <citation type="submission" date="2016-01" db="EMBL/GenBank/DDBJ databases">
        <title>Complete genome of Planococcus rifietoensis type strain M8.</title>
        <authorList>
            <person name="See-Too W.S."/>
        </authorList>
    </citation>
    <scope>NUCLEOTIDE SEQUENCE [LARGE SCALE GENOMIC DNA]</scope>
    <source>
        <strain evidence="5">M8</strain>
    </source>
</reference>
<dbReference type="OrthoDB" id="581422at2"/>
<keyword evidence="6" id="KW-1185">Reference proteome</keyword>
<accession>A0A0U2PA89</accession>
<dbReference type="RefSeq" id="WP_058381578.1">
    <property type="nucleotide sequence ID" value="NZ_CP013659.2"/>
</dbReference>
<evidence type="ECO:0000256" key="2">
    <source>
        <dbReference type="ARBA" id="ARBA00023125"/>
    </source>
</evidence>
<dbReference type="InterPro" id="IPR000792">
    <property type="entry name" value="Tscrpt_reg_LuxR_C"/>
</dbReference>
<dbReference type="Proteomes" id="UP000067683">
    <property type="component" value="Chromosome"/>
</dbReference>
<dbReference type="SUPFAM" id="SSF46894">
    <property type="entry name" value="C-terminal effector domain of the bipartite response regulators"/>
    <property type="match status" value="1"/>
</dbReference>
<dbReference type="Gene3D" id="1.10.10.10">
    <property type="entry name" value="Winged helix-like DNA-binding domain superfamily/Winged helix DNA-binding domain"/>
    <property type="match status" value="1"/>
</dbReference>
<protein>
    <recommendedName>
        <fullName evidence="4">HTH luxR-type domain-containing protein</fullName>
    </recommendedName>
</protein>
<evidence type="ECO:0000256" key="3">
    <source>
        <dbReference type="ARBA" id="ARBA00023163"/>
    </source>
</evidence>
<dbReference type="PROSITE" id="PS50043">
    <property type="entry name" value="HTH_LUXR_2"/>
    <property type="match status" value="1"/>
</dbReference>
<dbReference type="EMBL" id="CP013659">
    <property type="protein sequence ID" value="ALS74871.1"/>
    <property type="molecule type" value="Genomic_DNA"/>
</dbReference>
<dbReference type="GO" id="GO:0006355">
    <property type="term" value="P:regulation of DNA-templated transcription"/>
    <property type="evidence" value="ECO:0007669"/>
    <property type="project" value="InterPro"/>
</dbReference>
<dbReference type="GO" id="GO:0003677">
    <property type="term" value="F:DNA binding"/>
    <property type="evidence" value="ECO:0007669"/>
    <property type="project" value="UniProtKB-KW"/>
</dbReference>
<dbReference type="SMART" id="SM00421">
    <property type="entry name" value="HTH_LUXR"/>
    <property type="match status" value="1"/>
</dbReference>
<dbReference type="PANTHER" id="PTHR44688:SF16">
    <property type="entry name" value="DNA-BINDING TRANSCRIPTIONAL ACTIVATOR DEVR_DOSR"/>
    <property type="match status" value="1"/>
</dbReference>
<sequence length="225" mass="25340">MALADQAGILKPGSNQEQSMVEMLKVFVNQCQMAEAYFFRYSIIGFLGEGIISLEQEKIKHIPELRYDIRSLPTIEAALLERKAKYYEGQEIFEKTSSNYIIDSTVRSFLVMPVFTGTTVHGFIYGINQETVCSPELLDHMTKFGEQAGKILCSFSISQSHALLSTREWEVMREIAWGAATKEIAGRLDISEATVKQYVKQAVKKLGVSNRTHAVAELMRRGAIF</sequence>
<proteinExistence type="predicted"/>
<keyword evidence="2" id="KW-0238">DNA-binding</keyword>
<keyword evidence="1" id="KW-0805">Transcription regulation</keyword>
<dbReference type="KEGG" id="prt:AUC31_06365"/>
<dbReference type="Pfam" id="PF00196">
    <property type="entry name" value="GerE"/>
    <property type="match status" value="1"/>
</dbReference>
<name>A0A0U2PA89_9BACL</name>
<dbReference type="AlphaFoldDB" id="A0A0U2PA89"/>
<dbReference type="InterPro" id="IPR016032">
    <property type="entry name" value="Sig_transdc_resp-reg_C-effctor"/>
</dbReference>
<dbReference type="PANTHER" id="PTHR44688">
    <property type="entry name" value="DNA-BINDING TRANSCRIPTIONAL ACTIVATOR DEVR_DOSR"/>
    <property type="match status" value="1"/>
</dbReference>
<evidence type="ECO:0000259" key="4">
    <source>
        <dbReference type="PROSITE" id="PS50043"/>
    </source>
</evidence>